<dbReference type="Proteomes" id="UP000609346">
    <property type="component" value="Unassembled WGS sequence"/>
</dbReference>
<name>A0ABR8N1C2_9BACL</name>
<evidence type="ECO:0000313" key="1">
    <source>
        <dbReference type="EMBL" id="MBD3921000.1"/>
    </source>
</evidence>
<reference evidence="1 2" key="1">
    <citation type="submission" date="2020-09" db="EMBL/GenBank/DDBJ databases">
        <title>Paenibacillus sp. strain PR3 16S rRNA gene Genome sequencing and assembly.</title>
        <authorList>
            <person name="Kim J."/>
        </authorList>
    </citation>
    <scope>NUCLEOTIDE SEQUENCE [LARGE SCALE GENOMIC DNA]</scope>
    <source>
        <strain evidence="1 2">PR3</strain>
    </source>
</reference>
<proteinExistence type="predicted"/>
<dbReference type="EMBL" id="JACXZA010000005">
    <property type="protein sequence ID" value="MBD3921000.1"/>
    <property type="molecule type" value="Genomic_DNA"/>
</dbReference>
<sequence>MSVLQMARQLHSSSVTLLQLQRDKQQLQAYQTRQQELNKIRDDVASIFAIFTVFSNAKLYVPSINIFEDLLNSLVYQLNQYKEVSDWVKTPRVFISIESKLKSLQKDTLQTMTIVWHKYLDENKPNISNEILNVVKEFPEYENHVEQIRRKLVEYQQLYVSLPSNTESVQSVLFLKSTIEKAWRTIGIESLPERVFSFLQQASGPSGADLSLLNDEVLTWLHQKNVLNSFKIKLQK</sequence>
<evidence type="ECO:0000313" key="2">
    <source>
        <dbReference type="Proteomes" id="UP000609346"/>
    </source>
</evidence>
<organism evidence="1 2">
    <name type="scientific">Paenibacillus terricola</name>
    <dbReference type="NCBI Taxonomy" id="2763503"/>
    <lineage>
        <taxon>Bacteria</taxon>
        <taxon>Bacillati</taxon>
        <taxon>Bacillota</taxon>
        <taxon>Bacilli</taxon>
        <taxon>Bacillales</taxon>
        <taxon>Paenibacillaceae</taxon>
        <taxon>Paenibacillus</taxon>
    </lineage>
</organism>
<dbReference type="RefSeq" id="WP_191205307.1">
    <property type="nucleotide sequence ID" value="NZ_JACXZA010000005.1"/>
</dbReference>
<comment type="caution">
    <text evidence="1">The sequence shown here is derived from an EMBL/GenBank/DDBJ whole genome shotgun (WGS) entry which is preliminary data.</text>
</comment>
<gene>
    <name evidence="1" type="ORF">H8B09_19700</name>
</gene>
<protein>
    <submittedName>
        <fullName evidence="1">Uncharacterized protein</fullName>
    </submittedName>
</protein>
<accession>A0ABR8N1C2</accession>
<keyword evidence="2" id="KW-1185">Reference proteome</keyword>